<dbReference type="Proteomes" id="UP000075920">
    <property type="component" value="Unassembled WGS sequence"/>
</dbReference>
<dbReference type="VEuPathDB" id="VectorBase:AMIN014180"/>
<evidence type="ECO:0000256" key="1">
    <source>
        <dbReference type="SAM" id="SignalP"/>
    </source>
</evidence>
<feature type="chain" id="PRO_5008141639" evidence="1">
    <location>
        <begin position="22"/>
        <end position="55"/>
    </location>
</feature>
<organism evidence="2 3">
    <name type="scientific">Anopheles minimus</name>
    <dbReference type="NCBI Taxonomy" id="112268"/>
    <lineage>
        <taxon>Eukaryota</taxon>
        <taxon>Metazoa</taxon>
        <taxon>Ecdysozoa</taxon>
        <taxon>Arthropoda</taxon>
        <taxon>Hexapoda</taxon>
        <taxon>Insecta</taxon>
        <taxon>Pterygota</taxon>
        <taxon>Neoptera</taxon>
        <taxon>Endopterygota</taxon>
        <taxon>Diptera</taxon>
        <taxon>Nematocera</taxon>
        <taxon>Culicoidea</taxon>
        <taxon>Culicidae</taxon>
        <taxon>Anophelinae</taxon>
        <taxon>Anopheles</taxon>
    </lineage>
</organism>
<dbReference type="EnsemblMetazoa" id="AMIN014180-RA">
    <property type="protein sequence ID" value="AMIN014180-PA"/>
    <property type="gene ID" value="AMIN014180"/>
</dbReference>
<reference evidence="2" key="2">
    <citation type="submission" date="2020-05" db="UniProtKB">
        <authorList>
            <consortium name="EnsemblMetazoa"/>
        </authorList>
    </citation>
    <scope>IDENTIFICATION</scope>
    <source>
        <strain evidence="2">MINIMUS1</strain>
    </source>
</reference>
<name>A0A182WN82_9DIPT</name>
<protein>
    <submittedName>
        <fullName evidence="2">Uncharacterized protein</fullName>
    </submittedName>
</protein>
<evidence type="ECO:0000313" key="3">
    <source>
        <dbReference type="Proteomes" id="UP000075920"/>
    </source>
</evidence>
<proteinExistence type="predicted"/>
<accession>A0A182WN82</accession>
<reference evidence="3" key="1">
    <citation type="submission" date="2013-03" db="EMBL/GenBank/DDBJ databases">
        <title>The Genome Sequence of Anopheles minimus MINIMUS1.</title>
        <authorList>
            <consortium name="The Broad Institute Genomics Platform"/>
            <person name="Neafsey D.E."/>
            <person name="Walton C."/>
            <person name="Walker B."/>
            <person name="Young S.K."/>
            <person name="Zeng Q."/>
            <person name="Gargeya S."/>
            <person name="Fitzgerald M."/>
            <person name="Haas B."/>
            <person name="Abouelleil A."/>
            <person name="Allen A.W."/>
            <person name="Alvarado L."/>
            <person name="Arachchi H.M."/>
            <person name="Berlin A.M."/>
            <person name="Chapman S.B."/>
            <person name="Gainer-Dewar J."/>
            <person name="Goldberg J."/>
            <person name="Griggs A."/>
            <person name="Gujja S."/>
            <person name="Hansen M."/>
            <person name="Howarth C."/>
            <person name="Imamovic A."/>
            <person name="Ireland A."/>
            <person name="Larimer J."/>
            <person name="McCowan C."/>
            <person name="Murphy C."/>
            <person name="Pearson M."/>
            <person name="Poon T.W."/>
            <person name="Priest M."/>
            <person name="Roberts A."/>
            <person name="Saif S."/>
            <person name="Shea T."/>
            <person name="Sisk P."/>
            <person name="Sykes S."/>
            <person name="Wortman J."/>
            <person name="Nusbaum C."/>
            <person name="Birren B."/>
        </authorList>
    </citation>
    <scope>NUCLEOTIDE SEQUENCE [LARGE SCALE GENOMIC DNA]</scope>
    <source>
        <strain evidence="3">MINIMUS1</strain>
    </source>
</reference>
<keyword evidence="1" id="KW-0732">Signal</keyword>
<feature type="signal peptide" evidence="1">
    <location>
        <begin position="1"/>
        <end position="21"/>
    </location>
</feature>
<evidence type="ECO:0000313" key="2">
    <source>
        <dbReference type="EnsemblMetazoa" id="AMIN014180-PA"/>
    </source>
</evidence>
<sequence>MKLLMKVFLFVLIALIGLTSAQQTDEEIKDYERRCQAHGLEKDCWMTGPTTAPST</sequence>
<dbReference type="AlphaFoldDB" id="A0A182WN82"/>
<keyword evidence="3" id="KW-1185">Reference proteome</keyword>